<gene>
    <name evidence="1" type="ORF">ALNOE001_21850</name>
</gene>
<name>A0A366M8R3_9EURY</name>
<keyword evidence="2" id="KW-1185">Reference proteome</keyword>
<evidence type="ECO:0000313" key="2">
    <source>
        <dbReference type="Proteomes" id="UP000253099"/>
    </source>
</evidence>
<sequence length="48" mass="5455">MGDTGEVNYIEIKLDKGIFSHDPEKVKYTAVENVSDVRLLKISIDMDK</sequence>
<comment type="caution">
    <text evidence="1">The sequence shown here is derived from an EMBL/GenBank/DDBJ whole genome shotgun (WGS) entry which is preliminary data.</text>
</comment>
<dbReference type="EMBL" id="NIZT01000070">
    <property type="protein sequence ID" value="RBQ22427.1"/>
    <property type="molecule type" value="Genomic_DNA"/>
</dbReference>
<dbReference type="Proteomes" id="UP000253099">
    <property type="component" value="Unassembled WGS sequence"/>
</dbReference>
<dbReference type="AlphaFoldDB" id="A0A366M8R3"/>
<reference evidence="1 2" key="1">
    <citation type="submission" date="2018-06" db="EMBL/GenBank/DDBJ databases">
        <title>Genomic insight into two independent archaeal endosymbiosis events.</title>
        <authorList>
            <person name="Lind A.E."/>
            <person name="Lewis W.H."/>
            <person name="Spang A."/>
            <person name="Guy L."/>
            <person name="Embley M.T."/>
            <person name="Ettema T.J.G."/>
        </authorList>
    </citation>
    <scope>NUCLEOTIDE SEQUENCE [LARGE SCALE GENOMIC DNA]</scope>
    <source>
        <strain evidence="1">NOE</strain>
    </source>
</reference>
<proteinExistence type="predicted"/>
<organism evidence="1 2">
    <name type="scientific">Candidatus Methanobinarius endosymbioticus</name>
    <dbReference type="NCBI Taxonomy" id="2006182"/>
    <lineage>
        <taxon>Archaea</taxon>
        <taxon>Methanobacteriati</taxon>
        <taxon>Methanobacteriota</taxon>
        <taxon>Methanomada group</taxon>
        <taxon>Methanobacteria</taxon>
        <taxon>Methanobacteriales</taxon>
        <taxon>Methanobacteriaceae</taxon>
        <taxon>Candidatus Methanobinarius</taxon>
    </lineage>
</organism>
<protein>
    <submittedName>
        <fullName evidence="1">Uncharacterized protein</fullName>
    </submittedName>
</protein>
<evidence type="ECO:0000313" key="1">
    <source>
        <dbReference type="EMBL" id="RBQ22427.1"/>
    </source>
</evidence>
<accession>A0A366M8R3</accession>